<dbReference type="PANTHER" id="PTHR43107:SF15">
    <property type="entry name" value="FATTY ACID TRANSPORT PROTEIN 3, ISOFORM A"/>
    <property type="match status" value="1"/>
</dbReference>
<dbReference type="InterPro" id="IPR020845">
    <property type="entry name" value="AMP-binding_CS"/>
</dbReference>
<dbReference type="RefSeq" id="WP_125485889.1">
    <property type="nucleotide sequence ID" value="NZ_RSDW01000001.1"/>
</dbReference>
<dbReference type="FunFam" id="3.30.300.30:FF:000002">
    <property type="entry name" value="Long-chain fatty acid transport protein 1"/>
    <property type="match status" value="1"/>
</dbReference>
<dbReference type="FunFam" id="3.40.50.12780:FF:000019">
    <property type="entry name" value="Long-chain fatty acid transporter"/>
    <property type="match status" value="1"/>
</dbReference>
<dbReference type="PROSITE" id="PS00455">
    <property type="entry name" value="AMP_BINDING"/>
    <property type="match status" value="1"/>
</dbReference>
<sequence>MTEVQTNAPVNANGSAAKAWLRALELTAPIARNPNRVMSTVMEDLAARSSDAPALLSDRECLTYRELAERSNRYARWALKQGLAKGEVVCLLMTNRPEYFVIWLGITSVGGVVALLNTNLVGSSLAHCINIVSPKHLIVDGEFVDALTTALPSLSVSPEIWAHGVECASYQRIDLDIEYISGDTLSREERRPLTIEDRALYIFTSGTTGLPKAANISHARVLQWSHWFAGMMGAQQTDRMYNCLPMYHSIGGVLVPGAALVGGGSVVIREKFSASQFWADVIRWDCTMFQYIGELCRYLLHAAPSSNERSHRIRMACGNGLASEVWEDFKERFQIPQILEFYASTEGGVSLFNVQGKPGAIGHIPTYLAHRFSPPLVVFDVEKGKPVRNDEGFCIRCAPNEIGEAIGKVVNDLSNIGGRFEGYTDKRASNEKILRDVFELGDAWVRTGDLMRKDEKGFFYFVDRIGDTFRWKGENVATSEVSEAICTFPGVKHANVYGVAIPGTEGRGGMAALVTEHEMDLPAFRRHLMSRLPAYARPLFLRIRDDIEVTGTFKYSKTDLVRQGYDPVAITDVVYFDSPESEAFVQLDKVLYDRIQDGQIRL</sequence>
<keyword evidence="4" id="KW-1003">Cell membrane</keyword>
<dbReference type="OrthoDB" id="9778383at2"/>
<evidence type="ECO:0000256" key="7">
    <source>
        <dbReference type="ARBA" id="ARBA00022741"/>
    </source>
</evidence>
<evidence type="ECO:0000313" key="17">
    <source>
        <dbReference type="Proteomes" id="UP000269669"/>
    </source>
</evidence>
<evidence type="ECO:0000256" key="3">
    <source>
        <dbReference type="ARBA" id="ARBA00022448"/>
    </source>
</evidence>
<keyword evidence="10" id="KW-0445">Lipid transport</keyword>
<evidence type="ECO:0000313" key="16">
    <source>
        <dbReference type="EMBL" id="RSL17398.1"/>
    </source>
</evidence>
<evidence type="ECO:0000256" key="2">
    <source>
        <dbReference type="ARBA" id="ARBA00006432"/>
    </source>
</evidence>
<gene>
    <name evidence="16" type="ORF">EDE15_2930</name>
</gene>
<dbReference type="InterPro" id="IPR045851">
    <property type="entry name" value="AMP-bd_C_sf"/>
</dbReference>
<keyword evidence="12" id="KW-0576">Peroxisome</keyword>
<keyword evidence="17" id="KW-1185">Reference proteome</keyword>
<accession>A0A428MKG1</accession>
<dbReference type="Pfam" id="PF13193">
    <property type="entry name" value="AMP-binding_C"/>
    <property type="match status" value="1"/>
</dbReference>
<evidence type="ECO:0000256" key="6">
    <source>
        <dbReference type="ARBA" id="ARBA00022692"/>
    </source>
</evidence>
<evidence type="ECO:0000256" key="13">
    <source>
        <dbReference type="ARBA" id="ARBA00046271"/>
    </source>
</evidence>
<evidence type="ECO:0000256" key="1">
    <source>
        <dbReference type="ARBA" id="ARBA00004651"/>
    </source>
</evidence>
<feature type="domain" description="AMP-dependent synthetase/ligase" evidence="14">
    <location>
        <begin position="44"/>
        <end position="362"/>
    </location>
</feature>
<dbReference type="Gene3D" id="3.30.300.30">
    <property type="match status" value="1"/>
</dbReference>
<proteinExistence type="inferred from homology"/>
<comment type="subcellular location">
    <subcellularLocation>
        <location evidence="1">Cell membrane</location>
        <topology evidence="1">Multi-pass membrane protein</topology>
    </subcellularLocation>
    <subcellularLocation>
        <location evidence="13">Peroxisome membrane</location>
    </subcellularLocation>
</comment>
<evidence type="ECO:0000256" key="5">
    <source>
        <dbReference type="ARBA" id="ARBA00022598"/>
    </source>
</evidence>
<dbReference type="GO" id="GO:0004467">
    <property type="term" value="F:long-chain fatty acid-CoA ligase activity"/>
    <property type="evidence" value="ECO:0007669"/>
    <property type="project" value="TreeGrafter"/>
</dbReference>
<keyword evidence="7" id="KW-0547">Nucleotide-binding</keyword>
<keyword evidence="11" id="KW-0472">Membrane</keyword>
<dbReference type="GO" id="GO:0044539">
    <property type="term" value="P:long-chain fatty acid import into cell"/>
    <property type="evidence" value="ECO:0007669"/>
    <property type="project" value="TreeGrafter"/>
</dbReference>
<evidence type="ECO:0000259" key="14">
    <source>
        <dbReference type="Pfam" id="PF00501"/>
    </source>
</evidence>
<dbReference type="InterPro" id="IPR025110">
    <property type="entry name" value="AMP-bd_C"/>
</dbReference>
<protein>
    <submittedName>
        <fullName evidence="16">Fatty-acyl-CoA synthase</fullName>
    </submittedName>
</protein>
<evidence type="ECO:0000256" key="11">
    <source>
        <dbReference type="ARBA" id="ARBA00023136"/>
    </source>
</evidence>
<comment type="caution">
    <text evidence="16">The sequence shown here is derived from an EMBL/GenBank/DDBJ whole genome shotgun (WGS) entry which is preliminary data.</text>
</comment>
<dbReference type="EMBL" id="RSDW01000001">
    <property type="protein sequence ID" value="RSL17398.1"/>
    <property type="molecule type" value="Genomic_DNA"/>
</dbReference>
<evidence type="ECO:0000256" key="8">
    <source>
        <dbReference type="ARBA" id="ARBA00022840"/>
    </source>
</evidence>
<dbReference type="NCBIfam" id="NF006134">
    <property type="entry name" value="PRK08279.1"/>
    <property type="match status" value="1"/>
</dbReference>
<evidence type="ECO:0000256" key="4">
    <source>
        <dbReference type="ARBA" id="ARBA00022475"/>
    </source>
</evidence>
<dbReference type="GO" id="GO:0005524">
    <property type="term" value="F:ATP binding"/>
    <property type="evidence" value="ECO:0007669"/>
    <property type="project" value="UniProtKB-KW"/>
</dbReference>
<dbReference type="PANTHER" id="PTHR43107">
    <property type="entry name" value="LONG-CHAIN FATTY ACID TRANSPORT PROTEIN"/>
    <property type="match status" value="1"/>
</dbReference>
<dbReference type="InterPro" id="IPR000873">
    <property type="entry name" value="AMP-dep_synth/lig_dom"/>
</dbReference>
<dbReference type="AlphaFoldDB" id="A0A428MKG1"/>
<comment type="similarity">
    <text evidence="2">Belongs to the ATP-dependent AMP-binding enzyme family.</text>
</comment>
<evidence type="ECO:0000259" key="15">
    <source>
        <dbReference type="Pfam" id="PF13193"/>
    </source>
</evidence>
<dbReference type="SUPFAM" id="SSF56801">
    <property type="entry name" value="Acetyl-CoA synthetase-like"/>
    <property type="match status" value="1"/>
</dbReference>
<dbReference type="InterPro" id="IPR042099">
    <property type="entry name" value="ANL_N_sf"/>
</dbReference>
<organism evidence="16 17">
    <name type="scientific">Edaphobacter aggregans</name>
    <dbReference type="NCBI Taxonomy" id="570835"/>
    <lineage>
        <taxon>Bacteria</taxon>
        <taxon>Pseudomonadati</taxon>
        <taxon>Acidobacteriota</taxon>
        <taxon>Terriglobia</taxon>
        <taxon>Terriglobales</taxon>
        <taxon>Acidobacteriaceae</taxon>
        <taxon>Edaphobacter</taxon>
    </lineage>
</organism>
<dbReference type="GO" id="GO:0005886">
    <property type="term" value="C:plasma membrane"/>
    <property type="evidence" value="ECO:0007669"/>
    <property type="project" value="UniProtKB-SubCell"/>
</dbReference>
<evidence type="ECO:0000256" key="12">
    <source>
        <dbReference type="ARBA" id="ARBA00023140"/>
    </source>
</evidence>
<feature type="domain" description="AMP-binding enzyme C-terminal" evidence="15">
    <location>
        <begin position="480"/>
        <end position="554"/>
    </location>
</feature>
<evidence type="ECO:0000256" key="10">
    <source>
        <dbReference type="ARBA" id="ARBA00023055"/>
    </source>
</evidence>
<dbReference type="GO" id="GO:0005324">
    <property type="term" value="F:long-chain fatty acid transmembrane transporter activity"/>
    <property type="evidence" value="ECO:0007669"/>
    <property type="project" value="TreeGrafter"/>
</dbReference>
<dbReference type="Pfam" id="PF00501">
    <property type="entry name" value="AMP-binding"/>
    <property type="match status" value="1"/>
</dbReference>
<keyword evidence="5" id="KW-0436">Ligase</keyword>
<name>A0A428MKG1_9BACT</name>
<keyword evidence="6" id="KW-0812">Transmembrane</keyword>
<keyword evidence="3" id="KW-0813">Transport</keyword>
<evidence type="ECO:0000256" key="9">
    <source>
        <dbReference type="ARBA" id="ARBA00022989"/>
    </source>
</evidence>
<keyword evidence="9" id="KW-1133">Transmembrane helix</keyword>
<dbReference type="Gene3D" id="3.40.50.12780">
    <property type="entry name" value="N-terminal domain of ligase-like"/>
    <property type="match status" value="1"/>
</dbReference>
<reference evidence="16 17" key="1">
    <citation type="submission" date="2018-12" db="EMBL/GenBank/DDBJ databases">
        <title>Sequencing of bacterial isolates from soil warming experiment in Harvard Forest, Massachusetts, USA.</title>
        <authorList>
            <person name="Deangelis K."/>
        </authorList>
    </citation>
    <scope>NUCLEOTIDE SEQUENCE [LARGE SCALE GENOMIC DNA]</scope>
    <source>
        <strain evidence="16 17">EB153</strain>
    </source>
</reference>
<dbReference type="Proteomes" id="UP000269669">
    <property type="component" value="Unassembled WGS sequence"/>
</dbReference>
<keyword evidence="8" id="KW-0067">ATP-binding</keyword>